<feature type="domain" description="Ig-like" evidence="5">
    <location>
        <begin position="128"/>
        <end position="229"/>
    </location>
</feature>
<dbReference type="SUPFAM" id="SSF48726">
    <property type="entry name" value="Immunoglobulin"/>
    <property type="match status" value="1"/>
</dbReference>
<dbReference type="EMBL" id="BLXT01005525">
    <property type="protein sequence ID" value="GFO23737.1"/>
    <property type="molecule type" value="Genomic_DNA"/>
</dbReference>
<dbReference type="Proteomes" id="UP000735302">
    <property type="component" value="Unassembled WGS sequence"/>
</dbReference>
<dbReference type="InterPro" id="IPR052598">
    <property type="entry name" value="IgSF_CEA-related"/>
</dbReference>
<keyword evidence="2" id="KW-1015">Disulfide bond</keyword>
<dbReference type="Gene3D" id="2.60.40.10">
    <property type="entry name" value="Immunoglobulins"/>
    <property type="match status" value="1"/>
</dbReference>
<comment type="caution">
    <text evidence="6">The sequence shown here is derived from an EMBL/GenBank/DDBJ whole genome shotgun (WGS) entry which is preliminary data.</text>
</comment>
<dbReference type="InterPro" id="IPR007110">
    <property type="entry name" value="Ig-like_dom"/>
</dbReference>
<evidence type="ECO:0000313" key="6">
    <source>
        <dbReference type="EMBL" id="GFO23737.1"/>
    </source>
</evidence>
<dbReference type="PANTHER" id="PTHR44337">
    <property type="entry name" value="CARCINOEMBRYONIC ANTIGEN-RELATED CELL ADHESION MOLECULE 8"/>
    <property type="match status" value="1"/>
</dbReference>
<dbReference type="AlphaFoldDB" id="A0AAV4BX80"/>
<keyword evidence="3" id="KW-0325">Glycoprotein</keyword>
<keyword evidence="7" id="KW-1185">Reference proteome</keyword>
<proteinExistence type="predicted"/>
<dbReference type="InterPro" id="IPR013783">
    <property type="entry name" value="Ig-like_fold"/>
</dbReference>
<accession>A0AAV4BX80</accession>
<reference evidence="6 7" key="1">
    <citation type="journal article" date="2021" name="Elife">
        <title>Chloroplast acquisition without the gene transfer in kleptoplastic sea slugs, Plakobranchus ocellatus.</title>
        <authorList>
            <person name="Maeda T."/>
            <person name="Takahashi S."/>
            <person name="Yoshida T."/>
            <person name="Shimamura S."/>
            <person name="Takaki Y."/>
            <person name="Nagai Y."/>
            <person name="Toyoda A."/>
            <person name="Suzuki Y."/>
            <person name="Arimoto A."/>
            <person name="Ishii H."/>
            <person name="Satoh N."/>
            <person name="Nishiyama T."/>
            <person name="Hasebe M."/>
            <person name="Maruyama T."/>
            <person name="Minagawa J."/>
            <person name="Obokata J."/>
            <person name="Shigenobu S."/>
        </authorList>
    </citation>
    <scope>NUCLEOTIDE SEQUENCE [LARGE SCALE GENOMIC DNA]</scope>
</reference>
<dbReference type="InterPro" id="IPR013151">
    <property type="entry name" value="Immunoglobulin_dom"/>
</dbReference>
<keyword evidence="1" id="KW-0732">Signal</keyword>
<gene>
    <name evidence="6" type="ORF">PoB_005024200</name>
</gene>
<evidence type="ECO:0000313" key="7">
    <source>
        <dbReference type="Proteomes" id="UP000735302"/>
    </source>
</evidence>
<dbReference type="Pfam" id="PF00047">
    <property type="entry name" value="ig"/>
    <property type="match status" value="1"/>
</dbReference>
<sequence length="311" mass="35236">MFKGSKKLVLQRLMDEGRQQFVPQGLMVEGRQQLVLQGLKLVGGQQFILQRLMVEGGEKLVLQRLMVEGSQQLALQGLMVEGSQQDRNLAQKVEEKPLANGRHQRTLVLTFLKFSKNYAGTYSCSYTPVGESSAIYTRSIQLVSIAGTEQRLVCNATLPRKNDSVSWRLSHPVDKNLAQRVEDKTLANGRHQRTLVLTFLKFSKNYAGTYSCSYTPAGESSAIYTRSIQLVSMAAQHPSIAYHYGNNSLIFYCTVELENSTFFKWFKNNKPLRKGKKYHMMKSNNSLVIKNPGTNWIDLSMLLYVFMNVCV</sequence>
<evidence type="ECO:0000256" key="4">
    <source>
        <dbReference type="ARBA" id="ARBA00023319"/>
    </source>
</evidence>
<protein>
    <recommendedName>
        <fullName evidence="5">Ig-like domain-containing protein</fullName>
    </recommendedName>
</protein>
<evidence type="ECO:0000256" key="1">
    <source>
        <dbReference type="ARBA" id="ARBA00022729"/>
    </source>
</evidence>
<organism evidence="6 7">
    <name type="scientific">Plakobranchus ocellatus</name>
    <dbReference type="NCBI Taxonomy" id="259542"/>
    <lineage>
        <taxon>Eukaryota</taxon>
        <taxon>Metazoa</taxon>
        <taxon>Spiralia</taxon>
        <taxon>Lophotrochozoa</taxon>
        <taxon>Mollusca</taxon>
        <taxon>Gastropoda</taxon>
        <taxon>Heterobranchia</taxon>
        <taxon>Euthyneura</taxon>
        <taxon>Panpulmonata</taxon>
        <taxon>Sacoglossa</taxon>
        <taxon>Placobranchoidea</taxon>
        <taxon>Plakobranchidae</taxon>
        <taxon>Plakobranchus</taxon>
    </lineage>
</organism>
<keyword evidence="4" id="KW-0393">Immunoglobulin domain</keyword>
<evidence type="ECO:0000256" key="2">
    <source>
        <dbReference type="ARBA" id="ARBA00023157"/>
    </source>
</evidence>
<dbReference type="PANTHER" id="PTHR44337:SF8">
    <property type="entry name" value="IMMUNOGLOBULIN SUBTYPE DOMAIN-CONTAINING PROTEIN"/>
    <property type="match status" value="1"/>
</dbReference>
<evidence type="ECO:0000256" key="3">
    <source>
        <dbReference type="ARBA" id="ARBA00023180"/>
    </source>
</evidence>
<dbReference type="InterPro" id="IPR036179">
    <property type="entry name" value="Ig-like_dom_sf"/>
</dbReference>
<evidence type="ECO:0000259" key="5">
    <source>
        <dbReference type="PROSITE" id="PS50835"/>
    </source>
</evidence>
<dbReference type="PROSITE" id="PS50835">
    <property type="entry name" value="IG_LIKE"/>
    <property type="match status" value="1"/>
</dbReference>
<name>A0AAV4BX80_9GAST</name>